<feature type="domain" description="DJ-1/PfpI" evidence="2">
    <location>
        <begin position="1"/>
        <end position="166"/>
    </location>
</feature>
<sequence length="174" mass="19135">MKVACLLANGFEDSEFRQPYDALRQAGHEVVIVGLESGQKVDGYKGKEKGVTVEKSFSEVGPADFEALLVPGGHSPDRLRAQEPAVDFVRAFFQSDKPVAAICHGPQLFLTADTFRDHRMTAWKTVQGDLRLAGADVVDEEVVVDRNLVTSRQPSDIPAFIRETLQLLQVPSRA</sequence>
<comment type="similarity">
    <text evidence="1">Belongs to the peptidase C56 family.</text>
</comment>
<organism evidence="3 4">
    <name type="scientific">Candidatus Nephthysia bennettiae</name>
    <dbReference type="NCBI Taxonomy" id="3127016"/>
    <lineage>
        <taxon>Bacteria</taxon>
        <taxon>Bacillati</taxon>
        <taxon>Candidatus Dormiibacterota</taxon>
        <taxon>Candidatus Dormibacteria</taxon>
        <taxon>Candidatus Dormibacterales</taxon>
        <taxon>Candidatus Dormibacteraceae</taxon>
        <taxon>Candidatus Nephthysia</taxon>
    </lineage>
</organism>
<dbReference type="EMBL" id="JAEKNR010000100">
    <property type="protein sequence ID" value="MBJ7598227.1"/>
    <property type="molecule type" value="Genomic_DNA"/>
</dbReference>
<dbReference type="CDD" id="cd03134">
    <property type="entry name" value="GATase1_PfpI_like"/>
    <property type="match status" value="1"/>
</dbReference>
<dbReference type="PANTHER" id="PTHR42733:SF2">
    <property type="entry name" value="DJ-1_THIJ_PFPI FAMILY PROTEIN"/>
    <property type="match status" value="1"/>
</dbReference>
<dbReference type="AlphaFoldDB" id="A0A934K0D6"/>
<evidence type="ECO:0000313" key="3">
    <source>
        <dbReference type="EMBL" id="MBJ7598227.1"/>
    </source>
</evidence>
<dbReference type="NCBIfam" id="TIGR01382">
    <property type="entry name" value="PfpI"/>
    <property type="match status" value="1"/>
</dbReference>
<comment type="caution">
    <text evidence="3">The sequence shown here is derived from an EMBL/GenBank/DDBJ whole genome shotgun (WGS) entry which is preliminary data.</text>
</comment>
<dbReference type="SUPFAM" id="SSF52317">
    <property type="entry name" value="Class I glutamine amidotransferase-like"/>
    <property type="match status" value="1"/>
</dbReference>
<protein>
    <submittedName>
        <fullName evidence="3">Type 1 glutamine amidotransferase</fullName>
    </submittedName>
</protein>
<dbReference type="InterPro" id="IPR029062">
    <property type="entry name" value="Class_I_gatase-like"/>
</dbReference>
<dbReference type="RefSeq" id="WP_338201056.1">
    <property type="nucleotide sequence ID" value="NZ_JAEKNR010000100.1"/>
</dbReference>
<dbReference type="Gene3D" id="3.40.50.880">
    <property type="match status" value="1"/>
</dbReference>
<name>A0A934K0D6_9BACT</name>
<evidence type="ECO:0000313" key="4">
    <source>
        <dbReference type="Proteomes" id="UP000612893"/>
    </source>
</evidence>
<dbReference type="Pfam" id="PF01965">
    <property type="entry name" value="DJ-1_PfpI"/>
    <property type="match status" value="1"/>
</dbReference>
<gene>
    <name evidence="3" type="ORF">JF922_09105</name>
</gene>
<dbReference type="Proteomes" id="UP000612893">
    <property type="component" value="Unassembled WGS sequence"/>
</dbReference>
<dbReference type="InterPro" id="IPR002818">
    <property type="entry name" value="DJ-1/PfpI"/>
</dbReference>
<dbReference type="InterPro" id="IPR006286">
    <property type="entry name" value="C56_PfpI-like"/>
</dbReference>
<dbReference type="PROSITE" id="PS51276">
    <property type="entry name" value="PEPTIDASE_C56_PFPI"/>
    <property type="match status" value="1"/>
</dbReference>
<reference evidence="3" key="1">
    <citation type="submission" date="2020-10" db="EMBL/GenBank/DDBJ databases">
        <title>Ca. Dormibacterota MAGs.</title>
        <authorList>
            <person name="Montgomery K."/>
        </authorList>
    </citation>
    <scope>NUCLEOTIDE SEQUENCE [LARGE SCALE GENOMIC DNA]</scope>
    <source>
        <strain evidence="3">SC8812_S17_10</strain>
    </source>
</reference>
<evidence type="ECO:0000259" key="2">
    <source>
        <dbReference type="Pfam" id="PF01965"/>
    </source>
</evidence>
<proteinExistence type="inferred from homology"/>
<keyword evidence="4" id="KW-1185">Reference proteome</keyword>
<accession>A0A934K0D6</accession>
<keyword evidence="3" id="KW-0315">Glutamine amidotransferase</keyword>
<evidence type="ECO:0000256" key="1">
    <source>
        <dbReference type="ARBA" id="ARBA00008542"/>
    </source>
</evidence>
<dbReference type="PANTHER" id="PTHR42733">
    <property type="entry name" value="DJ-1 PROTEIN"/>
    <property type="match status" value="1"/>
</dbReference>